<reference evidence="2 3" key="1">
    <citation type="submission" date="2018-02" db="EMBL/GenBank/DDBJ databases">
        <title>Acetobacter orientalis genome.</title>
        <authorList>
            <person name="Nakashima N."/>
            <person name="Tamura T."/>
        </authorList>
    </citation>
    <scope>NUCLEOTIDE SEQUENCE [LARGE SCALE GENOMIC DNA]</scope>
    <source>
        <strain evidence="2 3">FAN1</strain>
    </source>
</reference>
<dbReference type="KEGG" id="aot:AcetOri_orf00635"/>
<evidence type="ECO:0000313" key="2">
    <source>
        <dbReference type="EMBL" id="BBC78786.1"/>
    </source>
</evidence>
<organism evidence="2 3">
    <name type="scientific">Acetobacter orientalis</name>
    <dbReference type="NCBI Taxonomy" id="146474"/>
    <lineage>
        <taxon>Bacteria</taxon>
        <taxon>Pseudomonadati</taxon>
        <taxon>Pseudomonadota</taxon>
        <taxon>Alphaproteobacteria</taxon>
        <taxon>Acetobacterales</taxon>
        <taxon>Acetobacteraceae</taxon>
        <taxon>Acetobacter</taxon>
    </lineage>
</organism>
<accession>A0A2Z5ZEI0</accession>
<sequence>MRDSKKTEKQSVSGQSSDCMAPQFNLHDNASTREKYISHIVFFVPKN</sequence>
<name>A0A2Z5ZEI0_9PROT</name>
<proteinExistence type="predicted"/>
<dbReference type="AlphaFoldDB" id="A0A2Z5ZEI0"/>
<dbReference type="Proteomes" id="UP000270034">
    <property type="component" value="Chromosome"/>
</dbReference>
<evidence type="ECO:0000313" key="3">
    <source>
        <dbReference type="Proteomes" id="UP000270034"/>
    </source>
</evidence>
<gene>
    <name evidence="2" type="ORF">AcetOrient_orf00635</name>
</gene>
<protein>
    <submittedName>
        <fullName evidence="2">Membrane protein</fullName>
    </submittedName>
</protein>
<feature type="region of interest" description="Disordered" evidence="1">
    <location>
        <begin position="1"/>
        <end position="25"/>
    </location>
</feature>
<evidence type="ECO:0000256" key="1">
    <source>
        <dbReference type="SAM" id="MobiDB-lite"/>
    </source>
</evidence>
<dbReference type="EMBL" id="AP018515">
    <property type="protein sequence ID" value="BBC78786.1"/>
    <property type="molecule type" value="Genomic_DNA"/>
</dbReference>